<keyword evidence="3" id="KW-1185">Reference proteome</keyword>
<comment type="caution">
    <text evidence="2">The sequence shown here is derived from an EMBL/GenBank/DDBJ whole genome shotgun (WGS) entry which is preliminary data.</text>
</comment>
<feature type="compositionally biased region" description="Basic residues" evidence="1">
    <location>
        <begin position="151"/>
        <end position="165"/>
    </location>
</feature>
<gene>
    <name evidence="2" type="ORF">FHS32_005217</name>
</gene>
<reference evidence="2 3" key="1">
    <citation type="submission" date="2020-08" db="EMBL/GenBank/DDBJ databases">
        <title>Genomic Encyclopedia of Type Strains, Phase III (KMG-III): the genomes of soil and plant-associated and newly described type strains.</title>
        <authorList>
            <person name="Whitman W."/>
        </authorList>
    </citation>
    <scope>NUCLEOTIDE SEQUENCE [LARGE SCALE GENOMIC DNA]</scope>
    <source>
        <strain evidence="2 3">CECT 3226</strain>
    </source>
</reference>
<dbReference type="AlphaFoldDB" id="A0A7W8BT66"/>
<organism evidence="2 3">
    <name type="scientific">Streptomyces griseoloalbus</name>
    <dbReference type="NCBI Taxonomy" id="67303"/>
    <lineage>
        <taxon>Bacteria</taxon>
        <taxon>Bacillati</taxon>
        <taxon>Actinomycetota</taxon>
        <taxon>Actinomycetes</taxon>
        <taxon>Kitasatosporales</taxon>
        <taxon>Streptomycetaceae</taxon>
        <taxon>Streptomyces</taxon>
    </lineage>
</organism>
<name>A0A7W8BT66_9ACTN</name>
<feature type="compositionally biased region" description="Low complexity" evidence="1">
    <location>
        <begin position="139"/>
        <end position="150"/>
    </location>
</feature>
<evidence type="ECO:0000256" key="1">
    <source>
        <dbReference type="SAM" id="MobiDB-lite"/>
    </source>
</evidence>
<accession>A0A7W8BT66</accession>
<evidence type="ECO:0008006" key="4">
    <source>
        <dbReference type="Google" id="ProtNLM"/>
    </source>
</evidence>
<dbReference type="EMBL" id="JACHJE010000013">
    <property type="protein sequence ID" value="MBB5128442.1"/>
    <property type="molecule type" value="Genomic_DNA"/>
</dbReference>
<sequence length="165" mass="18169">MRRRDDGRGGVTVTEHEHDLDDIELTPAAAADFDAFFGEEVTTRPRQPLTVCGKTYTLPDSLPLMFTLQAERVQQSSSIDDVRKMLAPLFGRDALDDWADGGMTDRQFRIVLIYAAANVRTPGSLTMQGAAELHDRQEAAQGKAAPPANRAARRKTKKGRSSGKR</sequence>
<protein>
    <recommendedName>
        <fullName evidence="4">Tail assembly chaperone</fullName>
    </recommendedName>
</protein>
<proteinExistence type="predicted"/>
<feature type="region of interest" description="Disordered" evidence="1">
    <location>
        <begin position="132"/>
        <end position="165"/>
    </location>
</feature>
<evidence type="ECO:0000313" key="2">
    <source>
        <dbReference type="EMBL" id="MBB5128442.1"/>
    </source>
</evidence>
<evidence type="ECO:0000313" key="3">
    <source>
        <dbReference type="Proteomes" id="UP000568022"/>
    </source>
</evidence>
<dbReference type="Proteomes" id="UP000568022">
    <property type="component" value="Unassembled WGS sequence"/>
</dbReference>